<evidence type="ECO:0000256" key="3">
    <source>
        <dbReference type="ARBA" id="ARBA00023128"/>
    </source>
</evidence>
<evidence type="ECO:0000256" key="1">
    <source>
        <dbReference type="ARBA" id="ARBA00004273"/>
    </source>
</evidence>
<protein>
    <submittedName>
        <fullName evidence="6">Uncharacterized protein</fullName>
    </submittedName>
</protein>
<keyword evidence="2" id="KW-0999">Mitochondrion inner membrane</keyword>
<keyword evidence="3" id="KW-0496">Mitochondrion</keyword>
<name>A0A5C3NDI4_9AGAM</name>
<feature type="transmembrane region" description="Helical" evidence="5">
    <location>
        <begin position="35"/>
        <end position="56"/>
    </location>
</feature>
<proteinExistence type="predicted"/>
<comment type="subcellular location">
    <subcellularLocation>
        <location evidence="1">Mitochondrion inner membrane</location>
    </subcellularLocation>
</comment>
<evidence type="ECO:0000256" key="4">
    <source>
        <dbReference type="ARBA" id="ARBA00023136"/>
    </source>
</evidence>
<organism evidence="6 7">
    <name type="scientific">Heliocybe sulcata</name>
    <dbReference type="NCBI Taxonomy" id="5364"/>
    <lineage>
        <taxon>Eukaryota</taxon>
        <taxon>Fungi</taxon>
        <taxon>Dikarya</taxon>
        <taxon>Basidiomycota</taxon>
        <taxon>Agaricomycotina</taxon>
        <taxon>Agaricomycetes</taxon>
        <taxon>Gloeophyllales</taxon>
        <taxon>Gloeophyllaceae</taxon>
        <taxon>Heliocybe</taxon>
    </lineage>
</organism>
<dbReference type="STRING" id="5364.A0A5C3NDI4"/>
<evidence type="ECO:0000313" key="6">
    <source>
        <dbReference type="EMBL" id="TFK55400.1"/>
    </source>
</evidence>
<evidence type="ECO:0000256" key="2">
    <source>
        <dbReference type="ARBA" id="ARBA00022792"/>
    </source>
</evidence>
<keyword evidence="5" id="KW-0812">Transmembrane</keyword>
<dbReference type="GO" id="GO:0005743">
    <property type="term" value="C:mitochondrial inner membrane"/>
    <property type="evidence" value="ECO:0007669"/>
    <property type="project" value="UniProtKB-SubCell"/>
</dbReference>
<gene>
    <name evidence="6" type="ORF">OE88DRAFT_1651694</name>
</gene>
<dbReference type="Pfam" id="PF02238">
    <property type="entry name" value="COX7a"/>
    <property type="match status" value="1"/>
</dbReference>
<dbReference type="OrthoDB" id="5511599at2759"/>
<reference evidence="6 7" key="1">
    <citation type="journal article" date="2019" name="Nat. Ecol. Evol.">
        <title>Megaphylogeny resolves global patterns of mushroom evolution.</title>
        <authorList>
            <person name="Varga T."/>
            <person name="Krizsan K."/>
            <person name="Foldi C."/>
            <person name="Dima B."/>
            <person name="Sanchez-Garcia M."/>
            <person name="Sanchez-Ramirez S."/>
            <person name="Szollosi G.J."/>
            <person name="Szarkandi J.G."/>
            <person name="Papp V."/>
            <person name="Albert L."/>
            <person name="Andreopoulos W."/>
            <person name="Angelini C."/>
            <person name="Antonin V."/>
            <person name="Barry K.W."/>
            <person name="Bougher N.L."/>
            <person name="Buchanan P."/>
            <person name="Buyck B."/>
            <person name="Bense V."/>
            <person name="Catcheside P."/>
            <person name="Chovatia M."/>
            <person name="Cooper J."/>
            <person name="Damon W."/>
            <person name="Desjardin D."/>
            <person name="Finy P."/>
            <person name="Geml J."/>
            <person name="Haridas S."/>
            <person name="Hughes K."/>
            <person name="Justo A."/>
            <person name="Karasinski D."/>
            <person name="Kautmanova I."/>
            <person name="Kiss B."/>
            <person name="Kocsube S."/>
            <person name="Kotiranta H."/>
            <person name="LaButti K.M."/>
            <person name="Lechner B.E."/>
            <person name="Liimatainen K."/>
            <person name="Lipzen A."/>
            <person name="Lukacs Z."/>
            <person name="Mihaltcheva S."/>
            <person name="Morgado L.N."/>
            <person name="Niskanen T."/>
            <person name="Noordeloos M.E."/>
            <person name="Ohm R.A."/>
            <person name="Ortiz-Santana B."/>
            <person name="Ovrebo C."/>
            <person name="Racz N."/>
            <person name="Riley R."/>
            <person name="Savchenko A."/>
            <person name="Shiryaev A."/>
            <person name="Soop K."/>
            <person name="Spirin V."/>
            <person name="Szebenyi C."/>
            <person name="Tomsovsky M."/>
            <person name="Tulloss R.E."/>
            <person name="Uehling J."/>
            <person name="Grigoriev I.V."/>
            <person name="Vagvolgyi C."/>
            <person name="Papp T."/>
            <person name="Martin F.M."/>
            <person name="Miettinen O."/>
            <person name="Hibbett D.S."/>
            <person name="Nagy L.G."/>
        </authorList>
    </citation>
    <scope>NUCLEOTIDE SEQUENCE [LARGE SCALE GENOMIC DNA]</scope>
    <source>
        <strain evidence="6 7">OMC1185</strain>
    </source>
</reference>
<keyword evidence="4 5" id="KW-0472">Membrane</keyword>
<keyword evidence="5" id="KW-1133">Transmembrane helix</keyword>
<dbReference type="EMBL" id="ML213504">
    <property type="protein sequence ID" value="TFK55400.1"/>
    <property type="molecule type" value="Genomic_DNA"/>
</dbReference>
<dbReference type="InterPro" id="IPR039297">
    <property type="entry name" value="COX7a"/>
</dbReference>
<evidence type="ECO:0000256" key="5">
    <source>
        <dbReference type="SAM" id="Phobius"/>
    </source>
</evidence>
<evidence type="ECO:0000313" key="7">
    <source>
        <dbReference type="Proteomes" id="UP000305948"/>
    </source>
</evidence>
<accession>A0A5C3NDI4</accession>
<dbReference type="Proteomes" id="UP000305948">
    <property type="component" value="Unassembled WGS sequence"/>
</dbReference>
<dbReference type="AlphaFoldDB" id="A0A5C3NDI4"/>
<keyword evidence="7" id="KW-1185">Reference proteome</keyword>
<sequence>MFGALVNKPYHIIERQKLVQRSHVPLYYRLPRSNIYMASYYTLFSVGMAATVYGAYTMVMGKKAE</sequence>